<sequence length="160" mass="17955">MNKKIYLAGGCFWGVQAFLKLQTGVVKTIVGYANSNIPNPTYKDVCDGKSIASEAVEVVYDSNVTSIETLITSLFDVINPTELNKQGPDVGVQYRNGVYFIDANDELIIKNHLEKLAHNYSKPLTTEVLPLLNFYPAEEYHQDYLDKNPSGYCHIKLPKH</sequence>
<dbReference type="GO" id="GO:0005737">
    <property type="term" value="C:cytoplasm"/>
    <property type="evidence" value="ECO:0007669"/>
    <property type="project" value="TreeGrafter"/>
</dbReference>
<dbReference type="GO" id="GO:0008113">
    <property type="term" value="F:peptide-methionine (S)-S-oxide reductase activity"/>
    <property type="evidence" value="ECO:0007669"/>
    <property type="project" value="UniProtKB-UniRule"/>
</dbReference>
<dbReference type="KEGG" id="mcob:NCTC10184_00423"/>
<dbReference type="PANTHER" id="PTHR42799">
    <property type="entry name" value="MITOCHONDRIAL PEPTIDE METHIONINE SULFOXIDE REDUCTASE"/>
    <property type="match status" value="1"/>
</dbReference>
<protein>
    <recommendedName>
        <fullName evidence="4">Peptide methionine sulfoxide reductase MsrA</fullName>
        <shortName evidence="4">Protein-methionine-S-oxide reductase</shortName>
        <ecNumber evidence="4">1.8.4.11</ecNumber>
    </recommendedName>
    <alternativeName>
        <fullName evidence="4">Peptide-methionine (S)-S-oxide reductase</fullName>
        <shortName evidence="4">Peptide Met(O) reductase</shortName>
    </alternativeName>
</protein>
<evidence type="ECO:0000256" key="4">
    <source>
        <dbReference type="HAMAP-Rule" id="MF_01401"/>
    </source>
</evidence>
<dbReference type="InterPro" id="IPR036509">
    <property type="entry name" value="Met_Sox_Rdtase_MsrA_sf"/>
</dbReference>
<dbReference type="AlphaFoldDB" id="A0A449BAG4"/>
<dbReference type="OrthoDB" id="4174719at2"/>
<proteinExistence type="inferred from homology"/>
<name>A0A449BAG4_9BACT</name>
<reference evidence="6 7" key="1">
    <citation type="submission" date="2019-01" db="EMBL/GenBank/DDBJ databases">
        <authorList>
            <consortium name="Pathogen Informatics"/>
        </authorList>
    </citation>
    <scope>NUCLEOTIDE SEQUENCE [LARGE SCALE GENOMIC DNA]</scope>
    <source>
        <strain evidence="6 7">NCTC10184</strain>
    </source>
</reference>
<accession>A0A449BAG4</accession>
<gene>
    <name evidence="4 6" type="primary">msrA</name>
    <name evidence="6" type="ORF">NCTC10184_00423</name>
</gene>
<evidence type="ECO:0000256" key="2">
    <source>
        <dbReference type="ARBA" id="ARBA00047806"/>
    </source>
</evidence>
<dbReference type="EC" id="1.8.4.11" evidence="4"/>
<dbReference type="Gene3D" id="3.30.1060.10">
    <property type="entry name" value="Peptide methionine sulphoxide reductase MsrA"/>
    <property type="match status" value="1"/>
</dbReference>
<dbReference type="Pfam" id="PF01625">
    <property type="entry name" value="PMSR"/>
    <property type="match status" value="1"/>
</dbReference>
<feature type="active site" evidence="4">
    <location>
        <position position="11"/>
    </location>
</feature>
<dbReference type="RefSeq" id="WP_129623035.1">
    <property type="nucleotide sequence ID" value="NZ_LR215043.1"/>
</dbReference>
<dbReference type="PANTHER" id="PTHR42799:SF2">
    <property type="entry name" value="MITOCHONDRIAL PEPTIDE METHIONINE SULFOXIDE REDUCTASE"/>
    <property type="match status" value="1"/>
</dbReference>
<keyword evidence="7" id="KW-1185">Reference proteome</keyword>
<dbReference type="HAMAP" id="MF_01401">
    <property type="entry name" value="MsrA"/>
    <property type="match status" value="1"/>
</dbReference>
<dbReference type="EMBL" id="LR215043">
    <property type="protein sequence ID" value="VEU78194.1"/>
    <property type="molecule type" value="Genomic_DNA"/>
</dbReference>
<dbReference type="InterPro" id="IPR050162">
    <property type="entry name" value="MsrA_MetSO_reductase"/>
</dbReference>
<evidence type="ECO:0000256" key="1">
    <source>
        <dbReference type="ARBA" id="ARBA00023002"/>
    </source>
</evidence>
<comment type="function">
    <text evidence="4">Has an important function as a repair enzyme for proteins that have been inactivated by oxidation. Catalyzes the reversible oxidation-reduction of methionine sulfoxide in proteins to methionine.</text>
</comment>
<dbReference type="GO" id="GO:0033744">
    <property type="term" value="F:L-methionine:thioredoxin-disulfide S-oxidoreductase activity"/>
    <property type="evidence" value="ECO:0007669"/>
    <property type="project" value="RHEA"/>
</dbReference>
<evidence type="ECO:0000259" key="5">
    <source>
        <dbReference type="Pfam" id="PF01625"/>
    </source>
</evidence>
<evidence type="ECO:0000313" key="7">
    <source>
        <dbReference type="Proteomes" id="UP000290876"/>
    </source>
</evidence>
<dbReference type="InterPro" id="IPR002569">
    <property type="entry name" value="Met_Sox_Rdtase_MsrA_dom"/>
</dbReference>
<comment type="catalytic activity">
    <reaction evidence="2 4">
        <text>L-methionyl-[protein] + [thioredoxin]-disulfide + H2O = L-methionyl-(S)-S-oxide-[protein] + [thioredoxin]-dithiol</text>
        <dbReference type="Rhea" id="RHEA:14217"/>
        <dbReference type="Rhea" id="RHEA-COMP:10698"/>
        <dbReference type="Rhea" id="RHEA-COMP:10700"/>
        <dbReference type="Rhea" id="RHEA-COMP:12313"/>
        <dbReference type="Rhea" id="RHEA-COMP:12315"/>
        <dbReference type="ChEBI" id="CHEBI:15377"/>
        <dbReference type="ChEBI" id="CHEBI:16044"/>
        <dbReference type="ChEBI" id="CHEBI:29950"/>
        <dbReference type="ChEBI" id="CHEBI:44120"/>
        <dbReference type="ChEBI" id="CHEBI:50058"/>
        <dbReference type="EC" id="1.8.4.11"/>
    </reaction>
</comment>
<dbReference type="SUPFAM" id="SSF55068">
    <property type="entry name" value="Peptide methionine sulfoxide reductase"/>
    <property type="match status" value="1"/>
</dbReference>
<dbReference type="GO" id="GO:0034599">
    <property type="term" value="P:cellular response to oxidative stress"/>
    <property type="evidence" value="ECO:0007669"/>
    <property type="project" value="TreeGrafter"/>
</dbReference>
<evidence type="ECO:0000313" key="6">
    <source>
        <dbReference type="EMBL" id="VEU78194.1"/>
    </source>
</evidence>
<dbReference type="NCBIfam" id="TIGR00401">
    <property type="entry name" value="msrA"/>
    <property type="match status" value="1"/>
</dbReference>
<keyword evidence="1 4" id="KW-0560">Oxidoreductase</keyword>
<evidence type="ECO:0000256" key="3">
    <source>
        <dbReference type="ARBA" id="ARBA00048782"/>
    </source>
</evidence>
<comment type="catalytic activity">
    <reaction evidence="3 4">
        <text>[thioredoxin]-disulfide + L-methionine + H2O = L-methionine (S)-S-oxide + [thioredoxin]-dithiol</text>
        <dbReference type="Rhea" id="RHEA:19993"/>
        <dbReference type="Rhea" id="RHEA-COMP:10698"/>
        <dbReference type="Rhea" id="RHEA-COMP:10700"/>
        <dbReference type="ChEBI" id="CHEBI:15377"/>
        <dbReference type="ChEBI" id="CHEBI:29950"/>
        <dbReference type="ChEBI" id="CHEBI:50058"/>
        <dbReference type="ChEBI" id="CHEBI:57844"/>
        <dbReference type="ChEBI" id="CHEBI:58772"/>
        <dbReference type="EC" id="1.8.4.11"/>
    </reaction>
</comment>
<dbReference type="Proteomes" id="UP000290876">
    <property type="component" value="Chromosome"/>
</dbReference>
<comment type="similarity">
    <text evidence="4">Belongs to the MsrA Met sulfoxide reductase family.</text>
</comment>
<organism evidence="6 7">
    <name type="scientific">Mycoplasmopsis columbinasalis</name>
    <dbReference type="NCBI Taxonomy" id="114880"/>
    <lineage>
        <taxon>Bacteria</taxon>
        <taxon>Bacillati</taxon>
        <taxon>Mycoplasmatota</taxon>
        <taxon>Mycoplasmoidales</taxon>
        <taxon>Metamycoplasmataceae</taxon>
        <taxon>Mycoplasmopsis</taxon>
    </lineage>
</organism>
<feature type="domain" description="Peptide methionine sulphoxide reductase MsrA" evidence="5">
    <location>
        <begin position="4"/>
        <end position="154"/>
    </location>
</feature>